<dbReference type="GeneID" id="9689031"/>
<feature type="region of interest" description="Disordered" evidence="1">
    <location>
        <begin position="58"/>
        <end position="84"/>
    </location>
</feature>
<evidence type="ECO:0000313" key="2">
    <source>
        <dbReference type="EMBL" id="EEH52145.1"/>
    </source>
</evidence>
<accession>C1N6Q0</accession>
<evidence type="ECO:0000256" key="1">
    <source>
        <dbReference type="SAM" id="MobiDB-lite"/>
    </source>
</evidence>
<evidence type="ECO:0000313" key="3">
    <source>
        <dbReference type="Proteomes" id="UP000001876"/>
    </source>
</evidence>
<proteinExistence type="predicted"/>
<gene>
    <name evidence="2" type="ORF">MICPUCDRAFT_53390</name>
</gene>
<dbReference type="EMBL" id="GG663749">
    <property type="protein sequence ID" value="EEH52145.1"/>
    <property type="molecule type" value="Genomic_DNA"/>
</dbReference>
<dbReference type="Proteomes" id="UP000001876">
    <property type="component" value="Unassembled WGS sequence"/>
</dbReference>
<sequence length="116" mass="12588">MTFQIFVGGQRVNSDHITSTPAWADAQGKSRKRDAFEGDALDDELARANAHAGKRAFVSPQGGVQGDLMVAGGENPGGRQQRGHHLHVFQRPTRPLGELGCQVFVTPQQGGYDHPW</sequence>
<dbReference type="RefSeq" id="XP_003063772.1">
    <property type="nucleotide sequence ID" value="XM_003063726.1"/>
</dbReference>
<name>C1N6Q0_MICPC</name>
<protein>
    <submittedName>
        <fullName evidence="2">Predicted protein</fullName>
    </submittedName>
</protein>
<reference evidence="2 3" key="1">
    <citation type="journal article" date="2009" name="Science">
        <title>Green evolution and dynamic adaptations revealed by genomes of the marine picoeukaryotes Micromonas.</title>
        <authorList>
            <person name="Worden A.Z."/>
            <person name="Lee J.H."/>
            <person name="Mock T."/>
            <person name="Rouze P."/>
            <person name="Simmons M.P."/>
            <person name="Aerts A.L."/>
            <person name="Allen A.E."/>
            <person name="Cuvelier M.L."/>
            <person name="Derelle E."/>
            <person name="Everett M.V."/>
            <person name="Foulon E."/>
            <person name="Grimwood J."/>
            <person name="Gundlach H."/>
            <person name="Henrissat B."/>
            <person name="Napoli C."/>
            <person name="McDonald S.M."/>
            <person name="Parker M.S."/>
            <person name="Rombauts S."/>
            <person name="Salamov A."/>
            <person name="Von Dassow P."/>
            <person name="Badger J.H."/>
            <person name="Coutinho P.M."/>
            <person name="Demir E."/>
            <person name="Dubchak I."/>
            <person name="Gentemann C."/>
            <person name="Eikrem W."/>
            <person name="Gready J.E."/>
            <person name="John U."/>
            <person name="Lanier W."/>
            <person name="Lindquist E.A."/>
            <person name="Lucas S."/>
            <person name="Mayer K.F."/>
            <person name="Moreau H."/>
            <person name="Not F."/>
            <person name="Otillar R."/>
            <person name="Panaud O."/>
            <person name="Pangilinan J."/>
            <person name="Paulsen I."/>
            <person name="Piegu B."/>
            <person name="Poliakov A."/>
            <person name="Robbens S."/>
            <person name="Schmutz J."/>
            <person name="Toulza E."/>
            <person name="Wyss T."/>
            <person name="Zelensky A."/>
            <person name="Zhou K."/>
            <person name="Armbrust E.V."/>
            <person name="Bhattacharya D."/>
            <person name="Goodenough U.W."/>
            <person name="Van de Peer Y."/>
            <person name="Grigoriev I.V."/>
        </authorList>
    </citation>
    <scope>NUCLEOTIDE SEQUENCE [LARGE SCALE GENOMIC DNA]</scope>
    <source>
        <strain evidence="2 3">CCMP1545</strain>
    </source>
</reference>
<dbReference type="OrthoDB" id="10590856at2759"/>
<dbReference type="KEGG" id="mpp:MICPUCDRAFT_53390"/>
<organism evidence="3">
    <name type="scientific">Micromonas pusilla (strain CCMP1545)</name>
    <name type="common">Picoplanktonic green alga</name>
    <dbReference type="NCBI Taxonomy" id="564608"/>
    <lineage>
        <taxon>Eukaryota</taxon>
        <taxon>Viridiplantae</taxon>
        <taxon>Chlorophyta</taxon>
        <taxon>Mamiellophyceae</taxon>
        <taxon>Mamiellales</taxon>
        <taxon>Mamiellaceae</taxon>
        <taxon>Micromonas</taxon>
    </lineage>
</organism>
<keyword evidence="3" id="KW-1185">Reference proteome</keyword>
<dbReference type="AlphaFoldDB" id="C1N6Q0"/>